<dbReference type="Proteomes" id="UP001589607">
    <property type="component" value="Unassembled WGS sequence"/>
</dbReference>
<protein>
    <recommendedName>
        <fullName evidence="4">MerC domain-containing protein</fullName>
    </recommendedName>
</protein>
<keyword evidence="1" id="KW-0472">Membrane</keyword>
<proteinExistence type="predicted"/>
<feature type="transmembrane region" description="Helical" evidence="1">
    <location>
        <begin position="95"/>
        <end position="115"/>
    </location>
</feature>
<keyword evidence="3" id="KW-1185">Reference proteome</keyword>
<feature type="transmembrane region" description="Helical" evidence="1">
    <location>
        <begin position="121"/>
        <end position="139"/>
    </location>
</feature>
<name>A0ABV5GNI1_9FLAO</name>
<dbReference type="EMBL" id="JBHMEY010000018">
    <property type="protein sequence ID" value="MFB9096526.1"/>
    <property type="molecule type" value="Genomic_DNA"/>
</dbReference>
<evidence type="ECO:0000256" key="1">
    <source>
        <dbReference type="SAM" id="Phobius"/>
    </source>
</evidence>
<comment type="caution">
    <text evidence="2">The sequence shown here is derived from an EMBL/GenBank/DDBJ whole genome shotgun (WGS) entry which is preliminary data.</text>
</comment>
<dbReference type="RefSeq" id="WP_236455680.1">
    <property type="nucleotide sequence ID" value="NZ_CBCSGE010000002.1"/>
</dbReference>
<keyword evidence="1" id="KW-0812">Transmembrane</keyword>
<keyword evidence="1" id="KW-1133">Transmembrane helix</keyword>
<organism evidence="2 3">
    <name type="scientific">Flavobacterium jumunjinense</name>
    <dbReference type="NCBI Taxonomy" id="998845"/>
    <lineage>
        <taxon>Bacteria</taxon>
        <taxon>Pseudomonadati</taxon>
        <taxon>Bacteroidota</taxon>
        <taxon>Flavobacteriia</taxon>
        <taxon>Flavobacteriales</taxon>
        <taxon>Flavobacteriaceae</taxon>
        <taxon>Flavobacterium</taxon>
    </lineage>
</organism>
<evidence type="ECO:0000313" key="2">
    <source>
        <dbReference type="EMBL" id="MFB9096526.1"/>
    </source>
</evidence>
<feature type="transmembrane region" description="Helical" evidence="1">
    <location>
        <begin position="68"/>
        <end position="88"/>
    </location>
</feature>
<feature type="transmembrane region" description="Helical" evidence="1">
    <location>
        <begin position="35"/>
        <end position="56"/>
    </location>
</feature>
<evidence type="ECO:0008006" key="4">
    <source>
        <dbReference type="Google" id="ProtNLM"/>
    </source>
</evidence>
<reference evidence="2 3" key="1">
    <citation type="submission" date="2024-09" db="EMBL/GenBank/DDBJ databases">
        <authorList>
            <person name="Sun Q."/>
            <person name="Mori K."/>
        </authorList>
    </citation>
    <scope>NUCLEOTIDE SEQUENCE [LARGE SCALE GENOMIC DNA]</scope>
    <source>
        <strain evidence="2 3">CECT 7955</strain>
    </source>
</reference>
<gene>
    <name evidence="2" type="ORF">ACFFVF_08375</name>
</gene>
<evidence type="ECO:0000313" key="3">
    <source>
        <dbReference type="Proteomes" id="UP001589607"/>
    </source>
</evidence>
<accession>A0ABV5GNI1</accession>
<sequence>MNRKKNTCNCNSENCSNKKESTLILKKTGRTIPSIILSIIVAFFPKCPICWAVYMSMLGSFGIAEIPYMRWLLPVFLAFLAFHLWLLYKKVPQKGYGPFLLSILGFSIMLLAKFIFITQEWLAIFGMGFILFGSLWNSFSMPKTKLIIN</sequence>